<dbReference type="Proteomes" id="UP000215914">
    <property type="component" value="Chromosome 9"/>
</dbReference>
<evidence type="ECO:0000313" key="2">
    <source>
        <dbReference type="Proteomes" id="UP000215914"/>
    </source>
</evidence>
<name>A0A251TY46_HELAN</name>
<organism evidence="1 2">
    <name type="scientific">Helianthus annuus</name>
    <name type="common">Common sunflower</name>
    <dbReference type="NCBI Taxonomy" id="4232"/>
    <lineage>
        <taxon>Eukaryota</taxon>
        <taxon>Viridiplantae</taxon>
        <taxon>Streptophyta</taxon>
        <taxon>Embryophyta</taxon>
        <taxon>Tracheophyta</taxon>
        <taxon>Spermatophyta</taxon>
        <taxon>Magnoliopsida</taxon>
        <taxon>eudicotyledons</taxon>
        <taxon>Gunneridae</taxon>
        <taxon>Pentapetalae</taxon>
        <taxon>asterids</taxon>
        <taxon>campanulids</taxon>
        <taxon>Asterales</taxon>
        <taxon>Asteraceae</taxon>
        <taxon>Asteroideae</taxon>
        <taxon>Heliantheae alliance</taxon>
        <taxon>Heliantheae</taxon>
        <taxon>Helianthus</taxon>
    </lineage>
</organism>
<reference evidence="2" key="1">
    <citation type="journal article" date="2017" name="Nature">
        <title>The sunflower genome provides insights into oil metabolism, flowering and Asterid evolution.</title>
        <authorList>
            <person name="Badouin H."/>
            <person name="Gouzy J."/>
            <person name="Grassa C.J."/>
            <person name="Murat F."/>
            <person name="Staton S.E."/>
            <person name="Cottret L."/>
            <person name="Lelandais-Briere C."/>
            <person name="Owens G.L."/>
            <person name="Carrere S."/>
            <person name="Mayjonade B."/>
            <person name="Legrand L."/>
            <person name="Gill N."/>
            <person name="Kane N.C."/>
            <person name="Bowers J.E."/>
            <person name="Hubner S."/>
            <person name="Bellec A."/>
            <person name="Berard A."/>
            <person name="Berges H."/>
            <person name="Blanchet N."/>
            <person name="Boniface M.C."/>
            <person name="Brunel D."/>
            <person name="Catrice O."/>
            <person name="Chaidir N."/>
            <person name="Claudel C."/>
            <person name="Donnadieu C."/>
            <person name="Faraut T."/>
            <person name="Fievet G."/>
            <person name="Helmstetter N."/>
            <person name="King M."/>
            <person name="Knapp S.J."/>
            <person name="Lai Z."/>
            <person name="Le Paslier M.C."/>
            <person name="Lippi Y."/>
            <person name="Lorenzon L."/>
            <person name="Mandel J.R."/>
            <person name="Marage G."/>
            <person name="Marchand G."/>
            <person name="Marquand E."/>
            <person name="Bret-Mestries E."/>
            <person name="Morien E."/>
            <person name="Nambeesan S."/>
            <person name="Nguyen T."/>
            <person name="Pegot-Espagnet P."/>
            <person name="Pouilly N."/>
            <person name="Raftis F."/>
            <person name="Sallet E."/>
            <person name="Schiex T."/>
            <person name="Thomas J."/>
            <person name="Vandecasteele C."/>
            <person name="Vares D."/>
            <person name="Vear F."/>
            <person name="Vautrin S."/>
            <person name="Crespi M."/>
            <person name="Mangin B."/>
            <person name="Burke J.M."/>
            <person name="Salse J."/>
            <person name="Munos S."/>
            <person name="Vincourt P."/>
            <person name="Rieseberg L.H."/>
            <person name="Langlade N.B."/>
        </authorList>
    </citation>
    <scope>NUCLEOTIDE SEQUENCE [LARGE SCALE GENOMIC DNA]</scope>
    <source>
        <strain evidence="2">cv. SF193</strain>
    </source>
</reference>
<accession>A0A251TY46</accession>
<gene>
    <name evidence="1" type="ORF">HannXRQ_Chr09g0263371</name>
</gene>
<protein>
    <submittedName>
        <fullName evidence="1">Uncharacterized protein</fullName>
    </submittedName>
</protein>
<proteinExistence type="predicted"/>
<dbReference type="InParanoid" id="A0A251TY46"/>
<keyword evidence="2" id="KW-1185">Reference proteome</keyword>
<dbReference type="EMBL" id="CM007898">
    <property type="protein sequence ID" value="OTG15709.1"/>
    <property type="molecule type" value="Genomic_DNA"/>
</dbReference>
<evidence type="ECO:0000313" key="1">
    <source>
        <dbReference type="EMBL" id="OTG15709.1"/>
    </source>
</evidence>
<dbReference type="AlphaFoldDB" id="A0A251TY46"/>
<sequence>MRLQNGASTNANIRFSSDLSNQTIFHISCSIRHTTKINIFRTQEIFINYSLHTFEKKGLYTFKISFFFYFVL</sequence>